<reference evidence="2" key="1">
    <citation type="submission" date="2021-03" db="EMBL/GenBank/DDBJ databases">
        <authorList>
            <person name="Tagirdzhanova G."/>
        </authorList>
    </citation>
    <scope>NUCLEOTIDE SEQUENCE</scope>
</reference>
<name>A0A8H3FMI6_9LECA</name>
<accession>A0A8H3FMI6</accession>
<feature type="compositionally biased region" description="Polar residues" evidence="1">
    <location>
        <begin position="1"/>
        <end position="14"/>
    </location>
</feature>
<feature type="compositionally biased region" description="Low complexity" evidence="1">
    <location>
        <begin position="85"/>
        <end position="99"/>
    </location>
</feature>
<organism evidence="2 3">
    <name type="scientific">Heterodermia speciosa</name>
    <dbReference type="NCBI Taxonomy" id="116794"/>
    <lineage>
        <taxon>Eukaryota</taxon>
        <taxon>Fungi</taxon>
        <taxon>Dikarya</taxon>
        <taxon>Ascomycota</taxon>
        <taxon>Pezizomycotina</taxon>
        <taxon>Lecanoromycetes</taxon>
        <taxon>OSLEUM clade</taxon>
        <taxon>Lecanoromycetidae</taxon>
        <taxon>Caliciales</taxon>
        <taxon>Physciaceae</taxon>
        <taxon>Heterodermia</taxon>
    </lineage>
</organism>
<feature type="compositionally biased region" description="Basic and acidic residues" evidence="1">
    <location>
        <begin position="145"/>
        <end position="160"/>
    </location>
</feature>
<sequence>MASRNPDSVTNQQGEFHASKPRDEPLTTHGHKPGIQLGNDAAPTFSAQTLPAGSAPASNTFTPHPISETPSQALNPSSSAEEEATSTSASDTLSGSTSADLHTGLGHPGQGQTSSELRHGTQGTSKKEAGGSAFASGAPGGNLGADERVQESQRGLEKEGGVLAGQKGDKGGEYGAGALPGESA</sequence>
<dbReference type="Proteomes" id="UP000664521">
    <property type="component" value="Unassembled WGS sequence"/>
</dbReference>
<gene>
    <name evidence="2" type="ORF">HETSPECPRED_006912</name>
</gene>
<comment type="caution">
    <text evidence="2">The sequence shown here is derived from an EMBL/GenBank/DDBJ whole genome shotgun (WGS) entry which is preliminary data.</text>
</comment>
<proteinExistence type="predicted"/>
<evidence type="ECO:0000313" key="3">
    <source>
        <dbReference type="Proteomes" id="UP000664521"/>
    </source>
</evidence>
<keyword evidence="3" id="KW-1185">Reference proteome</keyword>
<protein>
    <submittedName>
        <fullName evidence="2">Uncharacterized protein</fullName>
    </submittedName>
</protein>
<feature type="compositionally biased region" description="Polar residues" evidence="1">
    <location>
        <begin position="45"/>
        <end position="76"/>
    </location>
</feature>
<dbReference type="AlphaFoldDB" id="A0A8H3FMI6"/>
<evidence type="ECO:0000313" key="2">
    <source>
        <dbReference type="EMBL" id="CAF9928736.1"/>
    </source>
</evidence>
<dbReference type="OrthoDB" id="3260716at2759"/>
<feature type="region of interest" description="Disordered" evidence="1">
    <location>
        <begin position="1"/>
        <end position="184"/>
    </location>
</feature>
<evidence type="ECO:0000256" key="1">
    <source>
        <dbReference type="SAM" id="MobiDB-lite"/>
    </source>
</evidence>
<dbReference type="EMBL" id="CAJPDS010000049">
    <property type="protein sequence ID" value="CAF9928736.1"/>
    <property type="molecule type" value="Genomic_DNA"/>
</dbReference>
<feature type="compositionally biased region" description="Basic and acidic residues" evidence="1">
    <location>
        <begin position="17"/>
        <end position="26"/>
    </location>
</feature>